<evidence type="ECO:0000313" key="2">
    <source>
        <dbReference type="EMBL" id="CAK4033462.1"/>
    </source>
</evidence>
<proteinExistence type="predicted"/>
<feature type="region of interest" description="Disordered" evidence="1">
    <location>
        <begin position="412"/>
        <end position="444"/>
    </location>
</feature>
<dbReference type="Gene3D" id="3.40.50.1820">
    <property type="entry name" value="alpha/beta hydrolase"/>
    <property type="match status" value="2"/>
</dbReference>
<comment type="caution">
    <text evidence="2">The sequence shown here is derived from an EMBL/GenBank/DDBJ whole genome shotgun (WGS) entry which is preliminary data.</text>
</comment>
<feature type="region of interest" description="Disordered" evidence="1">
    <location>
        <begin position="36"/>
        <end position="59"/>
    </location>
</feature>
<gene>
    <name evidence="2" type="ORF">LECACI_7A008620</name>
</gene>
<evidence type="ECO:0000313" key="3">
    <source>
        <dbReference type="Proteomes" id="UP001296104"/>
    </source>
</evidence>
<dbReference type="EMBL" id="CAVMBE010000086">
    <property type="protein sequence ID" value="CAK4033462.1"/>
    <property type="molecule type" value="Genomic_DNA"/>
</dbReference>
<feature type="compositionally biased region" description="Basic and acidic residues" evidence="1">
    <location>
        <begin position="254"/>
        <end position="275"/>
    </location>
</feature>
<feature type="region of interest" description="Disordered" evidence="1">
    <location>
        <begin position="137"/>
        <end position="156"/>
    </location>
</feature>
<feature type="compositionally biased region" description="Basic residues" evidence="1">
    <location>
        <begin position="276"/>
        <end position="285"/>
    </location>
</feature>
<reference evidence="2" key="1">
    <citation type="submission" date="2023-11" db="EMBL/GenBank/DDBJ databases">
        <authorList>
            <person name="Alioto T."/>
            <person name="Alioto T."/>
            <person name="Gomez Garrido J."/>
        </authorList>
    </citation>
    <scope>NUCLEOTIDE SEQUENCE</scope>
</reference>
<organism evidence="2 3">
    <name type="scientific">Lecanosticta acicola</name>
    <dbReference type="NCBI Taxonomy" id="111012"/>
    <lineage>
        <taxon>Eukaryota</taxon>
        <taxon>Fungi</taxon>
        <taxon>Dikarya</taxon>
        <taxon>Ascomycota</taxon>
        <taxon>Pezizomycotina</taxon>
        <taxon>Dothideomycetes</taxon>
        <taxon>Dothideomycetidae</taxon>
        <taxon>Mycosphaerellales</taxon>
        <taxon>Mycosphaerellaceae</taxon>
        <taxon>Lecanosticta</taxon>
    </lineage>
</organism>
<evidence type="ECO:0000256" key="1">
    <source>
        <dbReference type="SAM" id="MobiDB-lite"/>
    </source>
</evidence>
<dbReference type="AlphaFoldDB" id="A0AAI8Z6Q6"/>
<accession>A0AAI8Z6Q6</accession>
<feature type="region of interest" description="Disordered" evidence="1">
    <location>
        <begin position="208"/>
        <end position="310"/>
    </location>
</feature>
<dbReference type="PANTHER" id="PTHR42103">
    <property type="entry name" value="ALPHA/BETA-HYDROLASES SUPERFAMILY PROTEIN"/>
    <property type="match status" value="1"/>
</dbReference>
<dbReference type="PANTHER" id="PTHR42103:SF2">
    <property type="entry name" value="AB HYDROLASE-1 DOMAIN-CONTAINING PROTEIN"/>
    <property type="match status" value="1"/>
</dbReference>
<sequence length="444" mass="48191">MPLKPSIREPAYSFTIPSLHDDLALDCRIYHPEEELESGAARNADEDERPRSSSMKKGAVLAHPYPPLGGSYDDPVILSCAKTLVGEGYVVATFNFRGAGDSAGRSSWSARPEVEDYTAVVGLLIYYMHCLGSRSNAAREAGSTTPPDDDARSHGVSPPIHLLLGGYSFGASILARLPPVSKIIKRFEWAERGVAAAEIFLRARTLAQQTHAHREQGPSTSSRGRALTADEPPGSSPQPSRASPVTVGGEETDPSERRRSRDVKHSADMIREVPKKIRSHIRKHSGSGSGSGDKNGELPTSSSASASNPTQPAVDVAYLVISPVLVPLTTTLLPPGFSFSAHESGLFSLTQPTLLLFGSEDGFTSSKKLRQWSTKLSNDSSHCFEWEQIDGAGHFWREPGVMRTLRSTIATWTKRSKSRQNQQTPRISENNPSKADSNTSESFR</sequence>
<dbReference type="SUPFAM" id="SSF53474">
    <property type="entry name" value="alpha/beta-Hydrolases"/>
    <property type="match status" value="1"/>
</dbReference>
<name>A0AAI8Z6Q6_9PEZI</name>
<keyword evidence="3" id="KW-1185">Reference proteome</keyword>
<dbReference type="Proteomes" id="UP001296104">
    <property type="component" value="Unassembled WGS sequence"/>
</dbReference>
<evidence type="ECO:0008006" key="4">
    <source>
        <dbReference type="Google" id="ProtNLM"/>
    </source>
</evidence>
<protein>
    <recommendedName>
        <fullName evidence="4">AB hydrolase-1 domain-containing protein</fullName>
    </recommendedName>
</protein>
<dbReference type="InterPro" id="IPR029058">
    <property type="entry name" value="AB_hydrolase_fold"/>
</dbReference>